<sequence length="295" mass="34770">MDVFIEKAKVKKVLRRKEYQEVFFKSRLLNGSKSLKIYDCEKDIASLLKKSFWGCRSVFEIHWLRLFPVKVCLDGVPLREFEEKDYPEELKIRLMPEEERDKMFLNRLSAFLQSYPKKDDFDVAVYSLPSLWLRAYACALLGKARKNGYLDDELQQRRYSLMLDLLKMLDEPDCWLPLPAEWPFCLSGLGGVSEEVRENVAKRMNIQLSDRLISIYFVCLISALRYAYRSDIFELESYIRQNYGMFSSKKIDKALLLGCNGILSLYRPSKCVPNFIIDAQLSLEEIKYYLSQQNW</sequence>
<proteinExistence type="predicted"/>
<evidence type="ECO:0000313" key="1">
    <source>
        <dbReference type="EMBL" id="HIU52548.1"/>
    </source>
</evidence>
<reference evidence="1" key="1">
    <citation type="submission" date="2020-10" db="EMBL/GenBank/DDBJ databases">
        <authorList>
            <person name="Gilroy R."/>
        </authorList>
    </citation>
    <scope>NUCLEOTIDE SEQUENCE</scope>
    <source>
        <strain evidence="1">ChiW3-316</strain>
    </source>
</reference>
<comment type="caution">
    <text evidence="1">The sequence shown here is derived from an EMBL/GenBank/DDBJ whole genome shotgun (WGS) entry which is preliminary data.</text>
</comment>
<accession>A0A9D1M2T4</accession>
<dbReference type="Proteomes" id="UP000824107">
    <property type="component" value="Unassembled WGS sequence"/>
</dbReference>
<dbReference type="EMBL" id="DVNC01000006">
    <property type="protein sequence ID" value="HIU52548.1"/>
    <property type="molecule type" value="Genomic_DNA"/>
</dbReference>
<reference evidence="1" key="2">
    <citation type="journal article" date="2021" name="PeerJ">
        <title>Extensive microbial diversity within the chicken gut microbiome revealed by metagenomics and culture.</title>
        <authorList>
            <person name="Gilroy R."/>
            <person name="Ravi A."/>
            <person name="Getino M."/>
            <person name="Pursley I."/>
            <person name="Horton D.L."/>
            <person name="Alikhan N.F."/>
            <person name="Baker D."/>
            <person name="Gharbi K."/>
            <person name="Hall N."/>
            <person name="Watson M."/>
            <person name="Adriaenssens E.M."/>
            <person name="Foster-Nyarko E."/>
            <person name="Jarju S."/>
            <person name="Secka A."/>
            <person name="Antonio M."/>
            <person name="Oren A."/>
            <person name="Chaudhuri R.R."/>
            <person name="La Ragione R."/>
            <person name="Hildebrand F."/>
            <person name="Pallen M.J."/>
        </authorList>
    </citation>
    <scope>NUCLEOTIDE SEQUENCE</scope>
    <source>
        <strain evidence="1">ChiW3-316</strain>
    </source>
</reference>
<organism evidence="1 2">
    <name type="scientific">Candidatus Scatocola faecipullorum</name>
    <dbReference type="NCBI Taxonomy" id="2840917"/>
    <lineage>
        <taxon>Bacteria</taxon>
        <taxon>Pseudomonadati</taxon>
        <taxon>Pseudomonadota</taxon>
        <taxon>Alphaproteobacteria</taxon>
        <taxon>Rhodospirillales</taxon>
        <taxon>Rhodospirillaceae</taxon>
        <taxon>Rhodospirillaceae incertae sedis</taxon>
        <taxon>Candidatus Scatocola</taxon>
    </lineage>
</organism>
<evidence type="ECO:0000313" key="2">
    <source>
        <dbReference type="Proteomes" id="UP000824107"/>
    </source>
</evidence>
<gene>
    <name evidence="1" type="ORF">IAD20_00525</name>
</gene>
<protein>
    <submittedName>
        <fullName evidence="1">Uncharacterized protein</fullName>
    </submittedName>
</protein>
<dbReference type="AlphaFoldDB" id="A0A9D1M2T4"/>
<name>A0A9D1M2T4_9PROT</name>